<dbReference type="RefSeq" id="WP_006461484.1">
    <property type="nucleotide sequence ID" value="NZ_AEEC02000002.1"/>
</dbReference>
<feature type="transmembrane region" description="Helical" evidence="1">
    <location>
        <begin position="70"/>
        <end position="88"/>
    </location>
</feature>
<dbReference type="EMBL" id="AEEC02000002">
    <property type="protein sequence ID" value="EOA06436.1"/>
    <property type="molecule type" value="Genomic_DNA"/>
</dbReference>
<keyword evidence="1" id="KW-0812">Transmembrane</keyword>
<evidence type="ECO:0000313" key="2">
    <source>
        <dbReference type="EMBL" id="EOA06436.1"/>
    </source>
</evidence>
<proteinExistence type="predicted"/>
<keyword evidence="1" id="KW-1133">Transmembrane helix</keyword>
<comment type="caution">
    <text evidence="2">The sequence shown here is derived from an EMBL/GenBank/DDBJ whole genome shotgun (WGS) entry which is preliminary data.</text>
</comment>
<evidence type="ECO:0000313" key="3">
    <source>
        <dbReference type="Proteomes" id="UP000006772"/>
    </source>
</evidence>
<name>A0AAI9IHW7_9BURK</name>
<accession>A0AAI9IHW7</accession>
<gene>
    <name evidence="2" type="ORF">HFRIS_001714</name>
</gene>
<evidence type="ECO:0000256" key="1">
    <source>
        <dbReference type="SAM" id="Phobius"/>
    </source>
</evidence>
<protein>
    <submittedName>
        <fullName evidence="2">Uncharacterized protein</fullName>
    </submittedName>
</protein>
<keyword evidence="1" id="KW-0472">Membrane</keyword>
<dbReference type="AlphaFoldDB" id="A0AAI9IHW7"/>
<reference evidence="2 3" key="1">
    <citation type="journal article" date="2013" name="Front. Microbiol.">
        <title>The genome of the endophytic bacterium H. frisingense GSF30(T) identifies diverse strategies in the Herbaspirillum genus to interact with plants.</title>
        <authorList>
            <person name="Straub D."/>
            <person name="Rothballer M."/>
            <person name="Hartmann A."/>
            <person name="Ludewig U."/>
        </authorList>
    </citation>
    <scope>NUCLEOTIDE SEQUENCE [LARGE SCALE GENOMIC DNA]</scope>
    <source>
        <strain evidence="2 3">GSF30</strain>
    </source>
</reference>
<feature type="transmembrane region" description="Helical" evidence="1">
    <location>
        <begin position="17"/>
        <end position="34"/>
    </location>
</feature>
<feature type="transmembrane region" description="Helical" evidence="1">
    <location>
        <begin position="40"/>
        <end position="58"/>
    </location>
</feature>
<feature type="transmembrane region" description="Helical" evidence="1">
    <location>
        <begin position="103"/>
        <end position="121"/>
    </location>
</feature>
<sequence>MEATNAFRLEYPRLMKALLALITFSTVTSMVGLIGPRLDLLVFINFLVLVVTLVVPWWHYSSPSCIGEALVKILSVVQGIAGAWYMAASLEPILFGVPGPGKWLALLLAQLFNLAFSWMFFKAATVCRIESGAQATMEWLKDLPKDR</sequence>
<organism evidence="2 3">
    <name type="scientific">Herbaspirillum frisingense GSF30</name>
    <dbReference type="NCBI Taxonomy" id="864073"/>
    <lineage>
        <taxon>Bacteria</taxon>
        <taxon>Pseudomonadati</taxon>
        <taxon>Pseudomonadota</taxon>
        <taxon>Betaproteobacteria</taxon>
        <taxon>Burkholderiales</taxon>
        <taxon>Oxalobacteraceae</taxon>
        <taxon>Herbaspirillum</taxon>
    </lineage>
</organism>
<dbReference type="Proteomes" id="UP000006772">
    <property type="component" value="Unassembled WGS sequence"/>
</dbReference>